<comment type="caution">
    <text evidence="2">The sequence shown here is derived from an EMBL/GenBank/DDBJ whole genome shotgun (WGS) entry which is preliminary data.</text>
</comment>
<keyword evidence="1" id="KW-0472">Membrane</keyword>
<feature type="transmembrane region" description="Helical" evidence="1">
    <location>
        <begin position="66"/>
        <end position="82"/>
    </location>
</feature>
<organism evidence="2 3">
    <name type="scientific">Fragariocoptes setiger</name>
    <dbReference type="NCBI Taxonomy" id="1670756"/>
    <lineage>
        <taxon>Eukaryota</taxon>
        <taxon>Metazoa</taxon>
        <taxon>Ecdysozoa</taxon>
        <taxon>Arthropoda</taxon>
        <taxon>Chelicerata</taxon>
        <taxon>Arachnida</taxon>
        <taxon>Acari</taxon>
        <taxon>Acariformes</taxon>
        <taxon>Trombidiformes</taxon>
        <taxon>Prostigmata</taxon>
        <taxon>Eupodina</taxon>
        <taxon>Eriophyoidea</taxon>
        <taxon>Phytoptidae</taxon>
        <taxon>Fragariocoptes</taxon>
    </lineage>
</organism>
<evidence type="ECO:0000313" key="2">
    <source>
        <dbReference type="EMBL" id="KAG9511376.1"/>
    </source>
</evidence>
<dbReference type="EMBL" id="JAIFTH010000005">
    <property type="protein sequence ID" value="KAG9511376.1"/>
    <property type="molecule type" value="Genomic_DNA"/>
</dbReference>
<feature type="transmembrane region" description="Helical" evidence="1">
    <location>
        <begin position="40"/>
        <end position="60"/>
    </location>
</feature>
<evidence type="ECO:0000256" key="1">
    <source>
        <dbReference type="SAM" id="Phobius"/>
    </source>
</evidence>
<accession>A0ABQ7SD87</accession>
<reference evidence="2 3" key="1">
    <citation type="submission" date="2020-10" db="EMBL/GenBank/DDBJ databases">
        <authorList>
            <person name="Klimov P.B."/>
            <person name="Dyachkov S.M."/>
            <person name="Chetverikov P.E."/>
        </authorList>
    </citation>
    <scope>NUCLEOTIDE SEQUENCE [LARGE SCALE GENOMIC DNA]</scope>
    <source>
        <strain evidence="2">BMOC 18-1129-001#AD2665</strain>
        <tissue evidence="2">Entire mites</tissue>
    </source>
</reference>
<sequence length="118" mass="13235">MSPLYTPVRIILVVFLGVNFVLAILSLLEAVQGNTKDTVVLVTSCIQIIIIIYGLAGAYYENRRHLMAFVLFMIIAIVVSVVQKQSITIWSNMTSAVVCILLALWQYQMLRGRGLELF</sequence>
<feature type="transmembrane region" description="Helical" evidence="1">
    <location>
        <begin position="89"/>
        <end position="108"/>
    </location>
</feature>
<keyword evidence="1" id="KW-1133">Transmembrane helix</keyword>
<dbReference type="Proteomes" id="UP000825002">
    <property type="component" value="Unassembled WGS sequence"/>
</dbReference>
<name>A0ABQ7SD87_9ACAR</name>
<gene>
    <name evidence="2" type="ORF">GZH46_00032</name>
</gene>
<evidence type="ECO:0000313" key="3">
    <source>
        <dbReference type="Proteomes" id="UP000825002"/>
    </source>
</evidence>
<protein>
    <submittedName>
        <fullName evidence="2">Uncharacterized protein</fullName>
    </submittedName>
</protein>
<feature type="transmembrane region" description="Helical" evidence="1">
    <location>
        <begin position="6"/>
        <end position="28"/>
    </location>
</feature>
<keyword evidence="3" id="KW-1185">Reference proteome</keyword>
<keyword evidence="1" id="KW-0812">Transmembrane</keyword>
<proteinExistence type="predicted"/>